<evidence type="ECO:0000256" key="2">
    <source>
        <dbReference type="ARBA" id="ARBA00022692"/>
    </source>
</evidence>
<keyword evidence="3 5" id="KW-1133">Transmembrane helix</keyword>
<evidence type="ECO:0000256" key="3">
    <source>
        <dbReference type="ARBA" id="ARBA00022989"/>
    </source>
</evidence>
<organism evidence="6 7">
    <name type="scientific">Podila minutissima</name>
    <dbReference type="NCBI Taxonomy" id="64525"/>
    <lineage>
        <taxon>Eukaryota</taxon>
        <taxon>Fungi</taxon>
        <taxon>Fungi incertae sedis</taxon>
        <taxon>Mucoromycota</taxon>
        <taxon>Mortierellomycotina</taxon>
        <taxon>Mortierellomycetes</taxon>
        <taxon>Mortierellales</taxon>
        <taxon>Mortierellaceae</taxon>
        <taxon>Podila</taxon>
    </lineage>
</organism>
<feature type="transmembrane region" description="Helical" evidence="5">
    <location>
        <begin position="138"/>
        <end position="159"/>
    </location>
</feature>
<dbReference type="Pfam" id="PF05978">
    <property type="entry name" value="UNC-93"/>
    <property type="match status" value="1"/>
</dbReference>
<dbReference type="GO" id="GO:0016020">
    <property type="term" value="C:membrane"/>
    <property type="evidence" value="ECO:0007669"/>
    <property type="project" value="UniProtKB-SubCell"/>
</dbReference>
<feature type="transmembrane region" description="Helical" evidence="5">
    <location>
        <begin position="353"/>
        <end position="372"/>
    </location>
</feature>
<feature type="transmembrane region" description="Helical" evidence="5">
    <location>
        <begin position="98"/>
        <end position="117"/>
    </location>
</feature>
<dbReference type="InterPro" id="IPR051617">
    <property type="entry name" value="UNC-93-like_regulator"/>
</dbReference>
<sequence length="478" mass="52497">MVKLSDPLTQIIILGFVCFCCPGMFNALQGTGSYGLDPKDSDVGNRAGTALSFVFAFSSLFAGALFNILGHRVLLILGGLTYALYIGSFLAYKYLTSIVFVVISSCLLGVGAGWLWCAQGAIMMGYPSEGEKGRYFSIFWAIFNCGGVLGNVIPLALQWNDETATGATDSAYIAYMVIMVLGAFLTILLLPTSRVFRKDGSPVVKVKYSNPLSELKSIFALFKDWRMLALIPMFFASNWVYTYQFTAVNGVNFTPRSRYMNSSWYWLAQIIASIAYGAFLDKKEWTRPTRAKYGLILLAAVLAATWAGGVAFQSTYGPRSAVWDDKEQNYVKNKLDFHNIDLVKDTGAYIGPFFLYFMYGVADAMYQGYSYWLMGALTNDTNMAARYAGFYKFIQNLGGILAPIVQTSTLGNAPSVGHNTLNVTGRGMGEIIIAIVLVFLGVFGAIPVAYKAVQEHTIEEGDEVVASEKQEVFEDVKA</sequence>
<evidence type="ECO:0000313" key="7">
    <source>
        <dbReference type="Proteomes" id="UP000696485"/>
    </source>
</evidence>
<dbReference type="SUPFAM" id="SSF103473">
    <property type="entry name" value="MFS general substrate transporter"/>
    <property type="match status" value="1"/>
</dbReference>
<gene>
    <name evidence="6" type="ORF">BG006_001674</name>
</gene>
<dbReference type="PANTHER" id="PTHR23294:SF59">
    <property type="entry name" value="UNC93-LIKE PROTEIN C922.05C"/>
    <property type="match status" value="1"/>
</dbReference>
<dbReference type="InterPro" id="IPR036259">
    <property type="entry name" value="MFS_trans_sf"/>
</dbReference>
<evidence type="ECO:0000256" key="1">
    <source>
        <dbReference type="ARBA" id="ARBA00004141"/>
    </source>
</evidence>
<feature type="transmembrane region" description="Helical" evidence="5">
    <location>
        <begin position="73"/>
        <end position="92"/>
    </location>
</feature>
<proteinExistence type="predicted"/>
<feature type="transmembrane region" description="Helical" evidence="5">
    <location>
        <begin position="7"/>
        <end position="27"/>
    </location>
</feature>
<protein>
    <recommendedName>
        <fullName evidence="8">MFS general substrate transporter</fullName>
    </recommendedName>
</protein>
<feature type="transmembrane region" description="Helical" evidence="5">
    <location>
        <begin position="263"/>
        <end position="281"/>
    </location>
</feature>
<feature type="transmembrane region" description="Helical" evidence="5">
    <location>
        <begin position="393"/>
        <end position="411"/>
    </location>
</feature>
<reference evidence="6" key="1">
    <citation type="journal article" date="2020" name="Fungal Divers.">
        <title>Resolving the Mortierellaceae phylogeny through synthesis of multi-gene phylogenetics and phylogenomics.</title>
        <authorList>
            <person name="Vandepol N."/>
            <person name="Liber J."/>
            <person name="Desiro A."/>
            <person name="Na H."/>
            <person name="Kennedy M."/>
            <person name="Barry K."/>
            <person name="Grigoriev I.V."/>
            <person name="Miller A.N."/>
            <person name="O'Donnell K."/>
            <person name="Stajich J.E."/>
            <person name="Bonito G."/>
        </authorList>
    </citation>
    <scope>NUCLEOTIDE SEQUENCE</scope>
    <source>
        <strain evidence="6">NVP1</strain>
    </source>
</reference>
<dbReference type="AlphaFoldDB" id="A0A9P5STC2"/>
<feature type="transmembrane region" description="Helical" evidence="5">
    <location>
        <begin position="171"/>
        <end position="190"/>
    </location>
</feature>
<keyword evidence="4 5" id="KW-0472">Membrane</keyword>
<feature type="transmembrane region" description="Helical" evidence="5">
    <location>
        <begin position="225"/>
        <end position="243"/>
    </location>
</feature>
<accession>A0A9P5STC2</accession>
<evidence type="ECO:0000256" key="4">
    <source>
        <dbReference type="ARBA" id="ARBA00023136"/>
    </source>
</evidence>
<dbReference type="Gene3D" id="1.20.1250.20">
    <property type="entry name" value="MFS general substrate transporter like domains"/>
    <property type="match status" value="2"/>
</dbReference>
<dbReference type="InterPro" id="IPR010291">
    <property type="entry name" value="Ion_channel_UNC-93"/>
</dbReference>
<keyword evidence="2 5" id="KW-0812">Transmembrane</keyword>
<feature type="transmembrane region" description="Helical" evidence="5">
    <location>
        <begin position="47"/>
        <end position="66"/>
    </location>
</feature>
<dbReference type="EMBL" id="JAAAUY010000134">
    <property type="protein sequence ID" value="KAF9334699.1"/>
    <property type="molecule type" value="Genomic_DNA"/>
</dbReference>
<evidence type="ECO:0000256" key="5">
    <source>
        <dbReference type="SAM" id="Phobius"/>
    </source>
</evidence>
<dbReference type="PANTHER" id="PTHR23294">
    <property type="entry name" value="ET TRANSLATION PRODUCT-RELATED"/>
    <property type="match status" value="1"/>
</dbReference>
<evidence type="ECO:0000313" key="6">
    <source>
        <dbReference type="EMBL" id="KAF9334699.1"/>
    </source>
</evidence>
<comment type="caution">
    <text evidence="6">The sequence shown here is derived from an EMBL/GenBank/DDBJ whole genome shotgun (WGS) entry which is preliminary data.</text>
</comment>
<dbReference type="Proteomes" id="UP000696485">
    <property type="component" value="Unassembled WGS sequence"/>
</dbReference>
<feature type="transmembrane region" description="Helical" evidence="5">
    <location>
        <begin position="293"/>
        <end position="312"/>
    </location>
</feature>
<comment type="subcellular location">
    <subcellularLocation>
        <location evidence="1">Membrane</location>
        <topology evidence="1">Multi-pass membrane protein</topology>
    </subcellularLocation>
</comment>
<name>A0A9P5STC2_9FUNG</name>
<evidence type="ECO:0008006" key="8">
    <source>
        <dbReference type="Google" id="ProtNLM"/>
    </source>
</evidence>
<keyword evidence="7" id="KW-1185">Reference proteome</keyword>
<feature type="transmembrane region" description="Helical" evidence="5">
    <location>
        <begin position="431"/>
        <end position="450"/>
    </location>
</feature>